<keyword evidence="1" id="KW-0732">Signal</keyword>
<organism evidence="2 3">
    <name type="scientific">Candidatus Cryptobacteroides excrementipullorum</name>
    <dbReference type="NCBI Taxonomy" id="2840761"/>
    <lineage>
        <taxon>Bacteria</taxon>
        <taxon>Pseudomonadati</taxon>
        <taxon>Bacteroidota</taxon>
        <taxon>Bacteroidia</taxon>
        <taxon>Bacteroidales</taxon>
        <taxon>Candidatus Cryptobacteroides</taxon>
    </lineage>
</organism>
<dbReference type="PROSITE" id="PS51257">
    <property type="entry name" value="PROKAR_LIPOPROTEIN"/>
    <property type="match status" value="1"/>
</dbReference>
<evidence type="ECO:0000256" key="1">
    <source>
        <dbReference type="SAM" id="SignalP"/>
    </source>
</evidence>
<accession>A0A9D9IRK9</accession>
<evidence type="ECO:0000313" key="3">
    <source>
        <dbReference type="Proteomes" id="UP000823771"/>
    </source>
</evidence>
<reference evidence="2" key="1">
    <citation type="submission" date="2020-10" db="EMBL/GenBank/DDBJ databases">
        <authorList>
            <person name="Gilroy R."/>
        </authorList>
    </citation>
    <scope>NUCLEOTIDE SEQUENCE</scope>
    <source>
        <strain evidence="2">2478</strain>
    </source>
</reference>
<dbReference type="InterPro" id="IPR032627">
    <property type="entry name" value="DUF4876"/>
</dbReference>
<gene>
    <name evidence="2" type="ORF">IAB80_00930</name>
</gene>
<protein>
    <submittedName>
        <fullName evidence="2">DUF4876 domain-containing protein</fullName>
    </submittedName>
</protein>
<dbReference type="Proteomes" id="UP000823771">
    <property type="component" value="Unassembled WGS sequence"/>
</dbReference>
<comment type="caution">
    <text evidence="2">The sequence shown here is derived from an EMBL/GenBank/DDBJ whole genome shotgun (WGS) entry which is preliminary data.</text>
</comment>
<proteinExistence type="predicted"/>
<dbReference type="AlphaFoldDB" id="A0A9D9IRK9"/>
<dbReference type="Pfam" id="PF16215">
    <property type="entry name" value="DUF4876"/>
    <property type="match status" value="1"/>
</dbReference>
<reference evidence="2" key="2">
    <citation type="journal article" date="2021" name="PeerJ">
        <title>Extensive microbial diversity within the chicken gut microbiome revealed by metagenomics and culture.</title>
        <authorList>
            <person name="Gilroy R."/>
            <person name="Ravi A."/>
            <person name="Getino M."/>
            <person name="Pursley I."/>
            <person name="Horton D.L."/>
            <person name="Alikhan N.F."/>
            <person name="Baker D."/>
            <person name="Gharbi K."/>
            <person name="Hall N."/>
            <person name="Watson M."/>
            <person name="Adriaenssens E.M."/>
            <person name="Foster-Nyarko E."/>
            <person name="Jarju S."/>
            <person name="Secka A."/>
            <person name="Antonio M."/>
            <person name="Oren A."/>
            <person name="Chaudhuri R.R."/>
            <person name="La Ragione R."/>
            <person name="Hildebrand F."/>
            <person name="Pallen M.J."/>
        </authorList>
    </citation>
    <scope>NUCLEOTIDE SEQUENCE</scope>
    <source>
        <strain evidence="2">2478</strain>
    </source>
</reference>
<dbReference type="EMBL" id="JADILZ010000013">
    <property type="protein sequence ID" value="MBO8477457.1"/>
    <property type="molecule type" value="Genomic_DNA"/>
</dbReference>
<name>A0A9D9IRK9_9BACT</name>
<evidence type="ECO:0000313" key="2">
    <source>
        <dbReference type="EMBL" id="MBO8477457.1"/>
    </source>
</evidence>
<feature type="chain" id="PRO_5039249391" evidence="1">
    <location>
        <begin position="23"/>
        <end position="437"/>
    </location>
</feature>
<sequence length="437" mass="47093">MYDMKKFPMFFAALAAALPVFTSCEENGGPEATYEISVNLMYEGSAYEEEGITVSLSVFNGGASYEAATNASGTASFCVPAGTYEASASFRTAENGNVLTFNGVNSSVVVTASGETSFDIVLTASETNQIVIKELYIGGCPTDDGSDYYQYDKYVVLYNNSSESATLANLCLGMATPYNSNGTNNYYEGGSLIYSDWIPAACAIWWFQQDVTIEPYSQIVVALNGAIDHTATYSNSVDLSNSAYYATYDPECGFSNANYYPAPSAAIPTDHYLQSYLYGRGNAWPLSNTSPAFFIFSTEGTAPEAFAQDPSNKYQYSSALTDAKVPVEWIIDGVEVFRSGYDNNQKRLLASVDAGSVTLTGRLGYSVYRNVDKEATEALLENEGLLVYNYAGGTDGSTDPSGIDAEASIAAGAHIVYKDTNNASNDFHQRARASLRR</sequence>
<feature type="signal peptide" evidence="1">
    <location>
        <begin position="1"/>
        <end position="22"/>
    </location>
</feature>